<dbReference type="PANTHER" id="PTHR40640:SF1">
    <property type="entry name" value="ANCHORED GLYCOPROTEIN, PUTATIVE (AFU_ORTHOLOGUE AFUA_8G04860)-RELATED"/>
    <property type="match status" value="1"/>
</dbReference>
<sequence length="206" mass="21662">MYARKFLSFAVSVTTVLAANETVKLFLPEFHGDSLVGKVIGMEGPLTTYVVNCSPRPTGQSFYEIGDCEGPAKGFTVTHGPSSFRGTFDYPHYTLTEDCKISASTSVTCTLAMDYGSTSTDREVMATVGPADELYQTLTVTATEIESRSANAQAYSTPAPGTPTWVAQIPTNSVASQSTNAGLPMATSYGQYAVGGAAAMAVMAMV</sequence>
<organism evidence="2 3">
    <name type="scientific">Aspergillus leporis</name>
    <dbReference type="NCBI Taxonomy" id="41062"/>
    <lineage>
        <taxon>Eukaryota</taxon>
        <taxon>Fungi</taxon>
        <taxon>Dikarya</taxon>
        <taxon>Ascomycota</taxon>
        <taxon>Pezizomycotina</taxon>
        <taxon>Eurotiomycetes</taxon>
        <taxon>Eurotiomycetidae</taxon>
        <taxon>Eurotiales</taxon>
        <taxon>Aspergillaceae</taxon>
        <taxon>Aspergillus</taxon>
        <taxon>Aspergillus subgen. Circumdati</taxon>
    </lineage>
</organism>
<feature type="signal peptide" evidence="1">
    <location>
        <begin position="1"/>
        <end position="18"/>
    </location>
</feature>
<dbReference type="PANTHER" id="PTHR40640">
    <property type="entry name" value="ANCHORED GLYCOPROTEIN, PUTATIVE (AFU_ORTHOLOGUE AFUA_8G04860)-RELATED"/>
    <property type="match status" value="1"/>
</dbReference>
<keyword evidence="1" id="KW-0732">Signal</keyword>
<reference evidence="2 3" key="1">
    <citation type="submission" date="2019-04" db="EMBL/GenBank/DDBJ databases">
        <title>Friends and foes A comparative genomics study of 23 Aspergillus species from section Flavi.</title>
        <authorList>
            <consortium name="DOE Joint Genome Institute"/>
            <person name="Kjaerbolling I."/>
            <person name="Vesth T."/>
            <person name="Frisvad J.C."/>
            <person name="Nybo J.L."/>
            <person name="Theobald S."/>
            <person name="Kildgaard S."/>
            <person name="Isbrandt T."/>
            <person name="Kuo A."/>
            <person name="Sato A."/>
            <person name="Lyhne E.K."/>
            <person name="Kogle M.E."/>
            <person name="Wiebenga A."/>
            <person name="Kun R.S."/>
            <person name="Lubbers R.J."/>
            <person name="Makela M.R."/>
            <person name="Barry K."/>
            <person name="Chovatia M."/>
            <person name="Clum A."/>
            <person name="Daum C."/>
            <person name="Haridas S."/>
            <person name="He G."/>
            <person name="LaButti K."/>
            <person name="Lipzen A."/>
            <person name="Mondo S."/>
            <person name="Riley R."/>
            <person name="Salamov A."/>
            <person name="Simmons B.A."/>
            <person name="Magnuson J.K."/>
            <person name="Henrissat B."/>
            <person name="Mortensen U.H."/>
            <person name="Larsen T.O."/>
            <person name="Devries R.P."/>
            <person name="Grigoriev I.V."/>
            <person name="Machida M."/>
            <person name="Baker S.E."/>
            <person name="Andersen M.R."/>
        </authorList>
    </citation>
    <scope>NUCLEOTIDE SEQUENCE [LARGE SCALE GENOMIC DNA]</scope>
    <source>
        <strain evidence="2 3">CBS 151.66</strain>
    </source>
</reference>
<accession>A0A5N5X1I6</accession>
<dbReference type="EMBL" id="ML732207">
    <property type="protein sequence ID" value="KAB8074611.1"/>
    <property type="molecule type" value="Genomic_DNA"/>
</dbReference>
<dbReference type="Proteomes" id="UP000326565">
    <property type="component" value="Unassembled WGS sequence"/>
</dbReference>
<evidence type="ECO:0000313" key="3">
    <source>
        <dbReference type="Proteomes" id="UP000326565"/>
    </source>
</evidence>
<dbReference type="AlphaFoldDB" id="A0A5N5X1I6"/>
<protein>
    <recommendedName>
        <fullName evidence="4">GPI anchored cell wall protein</fullName>
    </recommendedName>
</protein>
<gene>
    <name evidence="2" type="ORF">BDV29DRAFT_173393</name>
</gene>
<dbReference type="OrthoDB" id="4991875at2759"/>
<proteinExistence type="predicted"/>
<name>A0A5N5X1I6_9EURO</name>
<evidence type="ECO:0000256" key="1">
    <source>
        <dbReference type="SAM" id="SignalP"/>
    </source>
</evidence>
<evidence type="ECO:0000313" key="2">
    <source>
        <dbReference type="EMBL" id="KAB8074611.1"/>
    </source>
</evidence>
<keyword evidence="3" id="KW-1185">Reference proteome</keyword>
<feature type="chain" id="PRO_5024790201" description="GPI anchored cell wall protein" evidence="1">
    <location>
        <begin position="19"/>
        <end position="206"/>
    </location>
</feature>
<evidence type="ECO:0008006" key="4">
    <source>
        <dbReference type="Google" id="ProtNLM"/>
    </source>
</evidence>